<feature type="region of interest" description="Disordered" evidence="1">
    <location>
        <begin position="1"/>
        <end position="52"/>
    </location>
</feature>
<sequence>MAGEREKEKEREREREAGPRRHRQHTPDLYPEGYKMRDQHRGWGRSSTRRHRLSPCVTCATAAYSIPRRKKNRSEMNRCETADPRPVHLPVSLGCVQRHTNLMKSQAQSERERLG</sequence>
<feature type="compositionally biased region" description="Basic and acidic residues" evidence="1">
    <location>
        <begin position="1"/>
        <end position="19"/>
    </location>
</feature>
<feature type="region of interest" description="Disordered" evidence="1">
    <location>
        <begin position="68"/>
        <end position="87"/>
    </location>
</feature>
<evidence type="ECO:0000313" key="3">
    <source>
        <dbReference type="Proteomes" id="UP001558613"/>
    </source>
</evidence>
<gene>
    <name evidence="2" type="ORF">QQF64_028004</name>
</gene>
<reference evidence="2 3" key="1">
    <citation type="submission" date="2023-09" db="EMBL/GenBank/DDBJ databases">
        <authorList>
            <person name="Wang M."/>
        </authorList>
    </citation>
    <scope>NUCLEOTIDE SEQUENCE [LARGE SCALE GENOMIC DNA]</scope>
    <source>
        <strain evidence="2">GT-2023</strain>
        <tissue evidence="2">Liver</tissue>
    </source>
</reference>
<comment type="caution">
    <text evidence="2">The sequence shown here is derived from an EMBL/GenBank/DDBJ whole genome shotgun (WGS) entry which is preliminary data.</text>
</comment>
<evidence type="ECO:0000313" key="2">
    <source>
        <dbReference type="EMBL" id="KAL1275190.1"/>
    </source>
</evidence>
<keyword evidence="3" id="KW-1185">Reference proteome</keyword>
<proteinExistence type="predicted"/>
<name>A0ABR3NE06_9TELE</name>
<accession>A0ABR3NE06</accession>
<evidence type="ECO:0000256" key="1">
    <source>
        <dbReference type="SAM" id="MobiDB-lite"/>
    </source>
</evidence>
<dbReference type="Proteomes" id="UP001558613">
    <property type="component" value="Unassembled WGS sequence"/>
</dbReference>
<protein>
    <submittedName>
        <fullName evidence="2">Uncharacterized protein</fullName>
    </submittedName>
</protein>
<dbReference type="EMBL" id="JAYMGO010000005">
    <property type="protein sequence ID" value="KAL1275190.1"/>
    <property type="molecule type" value="Genomic_DNA"/>
</dbReference>
<organism evidence="2 3">
    <name type="scientific">Cirrhinus molitorella</name>
    <name type="common">mud carp</name>
    <dbReference type="NCBI Taxonomy" id="172907"/>
    <lineage>
        <taxon>Eukaryota</taxon>
        <taxon>Metazoa</taxon>
        <taxon>Chordata</taxon>
        <taxon>Craniata</taxon>
        <taxon>Vertebrata</taxon>
        <taxon>Euteleostomi</taxon>
        <taxon>Actinopterygii</taxon>
        <taxon>Neopterygii</taxon>
        <taxon>Teleostei</taxon>
        <taxon>Ostariophysi</taxon>
        <taxon>Cypriniformes</taxon>
        <taxon>Cyprinidae</taxon>
        <taxon>Labeoninae</taxon>
        <taxon>Labeonini</taxon>
        <taxon>Cirrhinus</taxon>
    </lineage>
</organism>
<feature type="compositionally biased region" description="Basic and acidic residues" evidence="1">
    <location>
        <begin position="73"/>
        <end position="86"/>
    </location>
</feature>